<evidence type="ECO:0000313" key="1">
    <source>
        <dbReference type="EMBL" id="KAF3098192.1"/>
    </source>
</evidence>
<reference evidence="3 4" key="1">
    <citation type="submission" date="2019-06" db="EMBL/GenBank/DDBJ databases">
        <authorList>
            <person name="Palmer J.M."/>
        </authorList>
    </citation>
    <scope>NUCLEOTIDE SEQUENCE [LARGE SCALE GENOMIC DNA]</scope>
    <source>
        <strain evidence="1 3">TWF102</strain>
        <strain evidence="2 4">TWF703</strain>
    </source>
</reference>
<dbReference type="Proteomes" id="UP000475325">
    <property type="component" value="Unassembled WGS sequence"/>
</dbReference>
<dbReference type="AlphaFoldDB" id="A0A7C8ND24"/>
<dbReference type="EMBL" id="WIQZ01000043">
    <property type="protein sequence ID" value="KAF3132722.1"/>
    <property type="molecule type" value="Genomic_DNA"/>
</dbReference>
<name>A0A7C8ND24_ORBOL</name>
<sequence length="462" mass="52941">MGFLELGKRSKHTRRPRLVVVSKKPSSTVMSSQSQSLDLTPTATFRTTLFERLPVELLQRIFLFSYNPELPFTNHFFLSILSSPYLIQTFASSAVLDDALSKRDYKIVISNILTRRFFSLQFLENLETTLWNKCFKAEFEAHVPTTSQGYRLEKVEESQNMGHLEYTFMESTEDEVDSGQREVEKVGVYVPVLDYRMILGKFDLRTIAFPKTRLLHPPFTLEKIKLISALAIRMPSFWVDLIAGDEGKWWGNKLLEMAVRKRCAAMVDFLANFCYVRVEPVHLRAAVMPWDHGNTEWLEPEFSRGGRGPVAREEDVEMMKSLRGLDKKSGPMEEGSNSGVVGFVRGMGAWKKGKGGLIKSGWGQYEPEIEDSVRILWVLDQVVERKGRYRIHGSTDFANVDHFEEETTPWLLGENRYFPTGIAESPLMADEKVWEAARQERGIYWRWLLKVGTPPAGFLGSV</sequence>
<evidence type="ECO:0000313" key="4">
    <source>
        <dbReference type="Proteomes" id="UP000480548"/>
    </source>
</evidence>
<accession>A0A7C8ND24</accession>
<proteinExistence type="predicted"/>
<evidence type="ECO:0000313" key="2">
    <source>
        <dbReference type="EMBL" id="KAF3132722.1"/>
    </source>
</evidence>
<protein>
    <submittedName>
        <fullName evidence="1">Uncharacterized protein</fullName>
    </submittedName>
</protein>
<dbReference type="Proteomes" id="UP000480548">
    <property type="component" value="Unassembled WGS sequence"/>
</dbReference>
<dbReference type="EMBL" id="WIQW01000032">
    <property type="protein sequence ID" value="KAF3098192.1"/>
    <property type="molecule type" value="Genomic_DNA"/>
</dbReference>
<evidence type="ECO:0000313" key="3">
    <source>
        <dbReference type="Proteomes" id="UP000475325"/>
    </source>
</evidence>
<gene>
    <name evidence="1" type="ORF">TWF102_006180</name>
    <name evidence="2" type="ORF">TWF703_007188</name>
</gene>
<comment type="caution">
    <text evidence="1">The sequence shown here is derived from an EMBL/GenBank/DDBJ whole genome shotgun (WGS) entry which is preliminary data.</text>
</comment>
<organism evidence="1 3">
    <name type="scientific">Orbilia oligospora</name>
    <name type="common">Nematode-trapping fungus</name>
    <name type="synonym">Arthrobotrys oligospora</name>
    <dbReference type="NCBI Taxonomy" id="2813651"/>
    <lineage>
        <taxon>Eukaryota</taxon>
        <taxon>Fungi</taxon>
        <taxon>Dikarya</taxon>
        <taxon>Ascomycota</taxon>
        <taxon>Pezizomycotina</taxon>
        <taxon>Orbiliomycetes</taxon>
        <taxon>Orbiliales</taxon>
        <taxon>Orbiliaceae</taxon>
        <taxon>Orbilia</taxon>
    </lineage>
</organism>